<evidence type="ECO:0000256" key="6">
    <source>
        <dbReference type="ARBA" id="ARBA00023122"/>
    </source>
</evidence>
<comment type="subcellular location">
    <subcellularLocation>
        <location evidence="1">Cell membrane</location>
        <topology evidence="1">Multi-pass membrane protein</topology>
    </subcellularLocation>
</comment>
<evidence type="ECO:0000256" key="9">
    <source>
        <dbReference type="PROSITE-ProRule" id="PRU01193"/>
    </source>
</evidence>
<dbReference type="InterPro" id="IPR036318">
    <property type="entry name" value="FAD-bd_PCMH-like_sf"/>
</dbReference>
<dbReference type="InterPro" id="IPR044751">
    <property type="entry name" value="Ion_transp-like_CBS"/>
</dbReference>
<accession>H8KVY8</accession>
<gene>
    <name evidence="13" type="ordered locus">Solca_1830</name>
</gene>
<dbReference type="AlphaFoldDB" id="H8KVY8"/>
<dbReference type="GO" id="GO:0005886">
    <property type="term" value="C:plasma membrane"/>
    <property type="evidence" value="ECO:0007669"/>
    <property type="project" value="UniProtKB-SubCell"/>
</dbReference>
<feature type="domain" description="CBS" evidence="11">
    <location>
        <begin position="215"/>
        <end position="275"/>
    </location>
</feature>
<evidence type="ECO:0000313" key="13">
    <source>
        <dbReference type="EMBL" id="AFD06891.1"/>
    </source>
</evidence>
<dbReference type="Proteomes" id="UP000007590">
    <property type="component" value="Chromosome"/>
</dbReference>
<dbReference type="InterPro" id="IPR046342">
    <property type="entry name" value="CBS_dom_sf"/>
</dbReference>
<evidence type="ECO:0000256" key="1">
    <source>
        <dbReference type="ARBA" id="ARBA00004651"/>
    </source>
</evidence>
<keyword evidence="4" id="KW-0677">Repeat</keyword>
<dbReference type="InterPro" id="IPR051676">
    <property type="entry name" value="UPF0053_domain"/>
</dbReference>
<dbReference type="STRING" id="929556.Solca_1830"/>
<protein>
    <submittedName>
        <fullName evidence="13">CBS domain-containing protein</fullName>
    </submittedName>
</protein>
<feature type="transmembrane region" description="Helical" evidence="10">
    <location>
        <begin position="96"/>
        <end position="119"/>
    </location>
</feature>
<dbReference type="RefSeq" id="WP_014680118.1">
    <property type="nucleotide sequence ID" value="NC_017770.1"/>
</dbReference>
<keyword evidence="5 9" id="KW-1133">Transmembrane helix</keyword>
<evidence type="ECO:0000256" key="10">
    <source>
        <dbReference type="SAM" id="Phobius"/>
    </source>
</evidence>
<dbReference type="CDD" id="cd04590">
    <property type="entry name" value="CBS_pair_CorC_HlyC_assoc"/>
    <property type="match status" value="1"/>
</dbReference>
<evidence type="ECO:0000256" key="8">
    <source>
        <dbReference type="PROSITE-ProRule" id="PRU00703"/>
    </source>
</evidence>
<dbReference type="KEGG" id="scn:Solca_1830"/>
<feature type="transmembrane region" description="Helical" evidence="10">
    <location>
        <begin position="55"/>
        <end position="76"/>
    </location>
</feature>
<keyword evidence="2" id="KW-1003">Cell membrane</keyword>
<organism evidence="13 14">
    <name type="scientific">Solitalea canadensis (strain ATCC 29591 / DSM 3403 / JCM 21819 / LMG 8368 / NBRC 15130 / NCIMB 12057 / USAM 9D)</name>
    <name type="common">Flexibacter canadensis</name>
    <dbReference type="NCBI Taxonomy" id="929556"/>
    <lineage>
        <taxon>Bacteria</taxon>
        <taxon>Pseudomonadati</taxon>
        <taxon>Bacteroidota</taxon>
        <taxon>Sphingobacteriia</taxon>
        <taxon>Sphingobacteriales</taxon>
        <taxon>Sphingobacteriaceae</taxon>
        <taxon>Solitalea</taxon>
    </lineage>
</organism>
<dbReference type="SUPFAM" id="SSF54631">
    <property type="entry name" value="CBS-domain pair"/>
    <property type="match status" value="1"/>
</dbReference>
<dbReference type="Gene3D" id="3.10.580.10">
    <property type="entry name" value="CBS-domain"/>
    <property type="match status" value="1"/>
</dbReference>
<dbReference type="Pfam" id="PF00571">
    <property type="entry name" value="CBS"/>
    <property type="match status" value="2"/>
</dbReference>
<proteinExistence type="predicted"/>
<name>H8KVY8_SOLCM</name>
<dbReference type="InterPro" id="IPR000644">
    <property type="entry name" value="CBS_dom"/>
</dbReference>
<evidence type="ECO:0000256" key="2">
    <source>
        <dbReference type="ARBA" id="ARBA00022475"/>
    </source>
</evidence>
<evidence type="ECO:0000259" key="12">
    <source>
        <dbReference type="PROSITE" id="PS51846"/>
    </source>
</evidence>
<dbReference type="OrthoDB" id="9798188at2"/>
<dbReference type="InterPro" id="IPR005170">
    <property type="entry name" value="Transptr-assoc_dom"/>
</dbReference>
<dbReference type="Gene3D" id="3.30.465.10">
    <property type="match status" value="1"/>
</dbReference>
<evidence type="ECO:0000313" key="14">
    <source>
        <dbReference type="Proteomes" id="UP000007590"/>
    </source>
</evidence>
<dbReference type="PANTHER" id="PTHR43099:SF2">
    <property type="entry name" value="UPF0053 PROTEIN YRKA"/>
    <property type="match status" value="1"/>
</dbReference>
<dbReference type="PROSITE" id="PS51846">
    <property type="entry name" value="CNNM"/>
    <property type="match status" value="1"/>
</dbReference>
<evidence type="ECO:0000256" key="5">
    <source>
        <dbReference type="ARBA" id="ARBA00022989"/>
    </source>
</evidence>
<keyword evidence="7 9" id="KW-0472">Membrane</keyword>
<dbReference type="SMART" id="SM01091">
    <property type="entry name" value="CorC_HlyC"/>
    <property type="match status" value="1"/>
</dbReference>
<dbReference type="InterPro" id="IPR002550">
    <property type="entry name" value="CNNM"/>
</dbReference>
<feature type="transmembrane region" description="Helical" evidence="10">
    <location>
        <begin position="6"/>
        <end position="26"/>
    </location>
</feature>
<feature type="domain" description="CNNM transmembrane" evidence="12">
    <location>
        <begin position="1"/>
        <end position="196"/>
    </location>
</feature>
<sequence length="424" mass="47690">MEIIIIFFLTLLNGFFALSEIALVSVKRSRMEHLALQGKSSAKTVLGLLENPEHFLSSVQVGITLIGIISGAYGGATLTDNLEQYVVQFNVLKPHAHTISLIIVIGAITYFSIVIGELVPKSIAMNNAERIALFCAPIIKVFTSITFPFVKLLSVSTTVILKVFRIKDNGSDTISEDELRFMLKTAGTQGVLEKEESEVHQNLFSFTDQIAKTLMTHSSELEWIDVNDSAEEIYDKVMHSAHSKFPVCDGDIDQVLGFMTIRDFLGKRKDDDFKLNNILQEPIFISGNTPAFTILNLFKKHKKHLAFVVDEYGAIKGMITLHDLTEAIVGDLPDEDEIDDQDIFAREDGSLLLNGKTSIYDLNQYLNKEIIENRPNRYTTISGFIIYNLKRLPQTGDVFVHENYRFEIIDMDGRKVDKILMVAE</sequence>
<evidence type="ECO:0000256" key="3">
    <source>
        <dbReference type="ARBA" id="ARBA00022692"/>
    </source>
</evidence>
<keyword evidence="14" id="KW-1185">Reference proteome</keyword>
<dbReference type="EMBL" id="CP003349">
    <property type="protein sequence ID" value="AFD06891.1"/>
    <property type="molecule type" value="Genomic_DNA"/>
</dbReference>
<dbReference type="PANTHER" id="PTHR43099">
    <property type="entry name" value="UPF0053 PROTEIN YRKA"/>
    <property type="match status" value="1"/>
</dbReference>
<dbReference type="GO" id="GO:0050660">
    <property type="term" value="F:flavin adenine dinucleotide binding"/>
    <property type="evidence" value="ECO:0007669"/>
    <property type="project" value="InterPro"/>
</dbReference>
<dbReference type="SMART" id="SM00116">
    <property type="entry name" value="CBS"/>
    <property type="match status" value="2"/>
</dbReference>
<dbReference type="Pfam" id="PF01595">
    <property type="entry name" value="CNNM"/>
    <property type="match status" value="1"/>
</dbReference>
<evidence type="ECO:0000256" key="4">
    <source>
        <dbReference type="ARBA" id="ARBA00022737"/>
    </source>
</evidence>
<reference evidence="13" key="1">
    <citation type="submission" date="2012-02" db="EMBL/GenBank/DDBJ databases">
        <title>The complete genome of Solitalea canadensis DSM 3403.</title>
        <authorList>
            <consortium name="US DOE Joint Genome Institute (JGI-PGF)"/>
            <person name="Lucas S."/>
            <person name="Copeland A."/>
            <person name="Lapidus A."/>
            <person name="Glavina del Rio T."/>
            <person name="Dalin E."/>
            <person name="Tice H."/>
            <person name="Bruce D."/>
            <person name="Goodwin L."/>
            <person name="Pitluck S."/>
            <person name="Peters L."/>
            <person name="Ovchinnikova G."/>
            <person name="Lu M."/>
            <person name="Kyrpides N."/>
            <person name="Mavromatis K."/>
            <person name="Ivanova N."/>
            <person name="Brettin T."/>
            <person name="Detter J.C."/>
            <person name="Han C."/>
            <person name="Larimer F."/>
            <person name="Land M."/>
            <person name="Hauser L."/>
            <person name="Markowitz V."/>
            <person name="Cheng J.-F."/>
            <person name="Hugenholtz P."/>
            <person name="Woyke T."/>
            <person name="Wu D."/>
            <person name="Spring S."/>
            <person name="Schroeder M."/>
            <person name="Kopitz M."/>
            <person name="Brambilla E."/>
            <person name="Klenk H.-P."/>
            <person name="Eisen J.A."/>
        </authorList>
    </citation>
    <scope>NUCLEOTIDE SEQUENCE</scope>
    <source>
        <strain evidence="13">DSM 3403</strain>
    </source>
</reference>
<dbReference type="HOGENOM" id="CLU_015237_4_0_10"/>
<keyword evidence="3 9" id="KW-0812">Transmembrane</keyword>
<evidence type="ECO:0000259" key="11">
    <source>
        <dbReference type="PROSITE" id="PS51371"/>
    </source>
</evidence>
<feature type="transmembrane region" description="Helical" evidence="10">
    <location>
        <begin position="131"/>
        <end position="150"/>
    </location>
</feature>
<evidence type="ECO:0000256" key="7">
    <source>
        <dbReference type="ARBA" id="ARBA00023136"/>
    </source>
</evidence>
<dbReference type="SUPFAM" id="SSF56176">
    <property type="entry name" value="FAD-binding/transporter-associated domain-like"/>
    <property type="match status" value="1"/>
</dbReference>
<feature type="domain" description="CBS" evidence="11">
    <location>
        <begin position="278"/>
        <end position="335"/>
    </location>
</feature>
<keyword evidence="6 8" id="KW-0129">CBS domain</keyword>
<dbReference type="Pfam" id="PF03471">
    <property type="entry name" value="CorC_HlyC"/>
    <property type="match status" value="1"/>
</dbReference>
<dbReference type="InterPro" id="IPR016169">
    <property type="entry name" value="FAD-bd_PCMH_sub2"/>
</dbReference>
<dbReference type="PROSITE" id="PS51371">
    <property type="entry name" value="CBS"/>
    <property type="match status" value="2"/>
</dbReference>
<dbReference type="eggNOG" id="COG1253">
    <property type="taxonomic scope" value="Bacteria"/>
</dbReference>